<organism evidence="1 2">
    <name type="scientific">Colletotrichum orchidophilum</name>
    <dbReference type="NCBI Taxonomy" id="1209926"/>
    <lineage>
        <taxon>Eukaryota</taxon>
        <taxon>Fungi</taxon>
        <taxon>Dikarya</taxon>
        <taxon>Ascomycota</taxon>
        <taxon>Pezizomycotina</taxon>
        <taxon>Sordariomycetes</taxon>
        <taxon>Hypocreomycetidae</taxon>
        <taxon>Glomerellales</taxon>
        <taxon>Glomerellaceae</taxon>
        <taxon>Colletotrichum</taxon>
    </lineage>
</organism>
<dbReference type="GeneID" id="34555139"/>
<reference evidence="1 2" key="1">
    <citation type="submission" date="2016-09" db="EMBL/GenBank/DDBJ databases">
        <authorList>
            <person name="Capua I."/>
            <person name="De Benedictis P."/>
            <person name="Joannis T."/>
            <person name="Lombin L.H."/>
            <person name="Cattoli G."/>
        </authorList>
    </citation>
    <scope>NUCLEOTIDE SEQUENCE [LARGE SCALE GENOMIC DNA]</scope>
    <source>
        <strain evidence="1 2">IMI 309357</strain>
    </source>
</reference>
<name>A0A1G4BNH1_9PEZI</name>
<gene>
    <name evidence="1" type="ORF">CORC01_01976</name>
</gene>
<protein>
    <submittedName>
        <fullName evidence="1">Uncharacterized protein</fullName>
    </submittedName>
</protein>
<evidence type="ECO:0000313" key="1">
    <source>
        <dbReference type="EMBL" id="OHF02875.1"/>
    </source>
</evidence>
<accession>A0A1G4BNH1</accession>
<dbReference type="AlphaFoldDB" id="A0A1G4BNH1"/>
<keyword evidence="2" id="KW-1185">Reference proteome</keyword>
<dbReference type="Proteomes" id="UP000176998">
    <property type="component" value="Unassembled WGS sequence"/>
</dbReference>
<proteinExistence type="predicted"/>
<evidence type="ECO:0000313" key="2">
    <source>
        <dbReference type="Proteomes" id="UP000176998"/>
    </source>
</evidence>
<dbReference type="RefSeq" id="XP_022480013.1">
    <property type="nucleotide sequence ID" value="XM_022613629.1"/>
</dbReference>
<comment type="caution">
    <text evidence="1">The sequence shown here is derived from an EMBL/GenBank/DDBJ whole genome shotgun (WGS) entry which is preliminary data.</text>
</comment>
<sequence length="83" mass="9261">MAYVVNISSAEMLHWLGSMSLRNRNSDLRGDGPEIVMTFAIAAFLRTRGFFTVSPQWDGHVQTGFELPDDNEVGPLCESIWTA</sequence>
<dbReference type="EMBL" id="MJBS01000010">
    <property type="protein sequence ID" value="OHF02875.1"/>
    <property type="molecule type" value="Genomic_DNA"/>
</dbReference>